<comment type="caution">
    <text evidence="2">The sequence shown here is derived from an EMBL/GenBank/DDBJ whole genome shotgun (WGS) entry which is preliminary data.</text>
</comment>
<feature type="domain" description="Reverse transcriptase" evidence="1">
    <location>
        <begin position="46"/>
        <end position="180"/>
    </location>
</feature>
<dbReference type="EMBL" id="QRBI01000112">
    <property type="protein sequence ID" value="RMC10138.1"/>
    <property type="molecule type" value="Genomic_DNA"/>
</dbReference>
<evidence type="ECO:0000259" key="1">
    <source>
        <dbReference type="Pfam" id="PF00078"/>
    </source>
</evidence>
<dbReference type="PANTHER" id="PTHR33332">
    <property type="entry name" value="REVERSE TRANSCRIPTASE DOMAIN-CONTAINING PROTEIN"/>
    <property type="match status" value="1"/>
</dbReference>
<evidence type="ECO:0000313" key="2">
    <source>
        <dbReference type="EMBL" id="RMC10138.1"/>
    </source>
</evidence>
<organism evidence="2 3">
    <name type="scientific">Hirundo rustica rustica</name>
    <dbReference type="NCBI Taxonomy" id="333673"/>
    <lineage>
        <taxon>Eukaryota</taxon>
        <taxon>Metazoa</taxon>
        <taxon>Chordata</taxon>
        <taxon>Craniata</taxon>
        <taxon>Vertebrata</taxon>
        <taxon>Euteleostomi</taxon>
        <taxon>Archelosauria</taxon>
        <taxon>Archosauria</taxon>
        <taxon>Dinosauria</taxon>
        <taxon>Saurischia</taxon>
        <taxon>Theropoda</taxon>
        <taxon>Coelurosauria</taxon>
        <taxon>Aves</taxon>
        <taxon>Neognathae</taxon>
        <taxon>Neoaves</taxon>
        <taxon>Telluraves</taxon>
        <taxon>Australaves</taxon>
        <taxon>Passeriformes</taxon>
        <taxon>Sylvioidea</taxon>
        <taxon>Hirundinidae</taxon>
        <taxon>Hirundo</taxon>
    </lineage>
</organism>
<dbReference type="STRING" id="333673.A0A3M0KAJ7"/>
<dbReference type="OrthoDB" id="9374136at2759"/>
<dbReference type="Proteomes" id="UP000269221">
    <property type="component" value="Unassembled WGS sequence"/>
</dbReference>
<name>A0A3M0KAJ7_HIRRU</name>
<keyword evidence="3" id="KW-1185">Reference proteome</keyword>
<reference evidence="2 3" key="1">
    <citation type="submission" date="2018-07" db="EMBL/GenBank/DDBJ databases">
        <title>A high quality draft genome assembly of the barn swallow (H. rustica rustica).</title>
        <authorList>
            <person name="Formenti G."/>
            <person name="Chiara M."/>
            <person name="Poveda L."/>
            <person name="Francoijs K.-J."/>
            <person name="Bonisoli-Alquati A."/>
            <person name="Canova L."/>
            <person name="Gianfranceschi L."/>
            <person name="Horner D.S."/>
            <person name="Saino N."/>
        </authorList>
    </citation>
    <scope>NUCLEOTIDE SEQUENCE [LARGE SCALE GENOMIC DNA]</scope>
    <source>
        <strain evidence="2">Chelidonia</strain>
        <tissue evidence="2">Blood</tissue>
    </source>
</reference>
<evidence type="ECO:0000313" key="3">
    <source>
        <dbReference type="Proteomes" id="UP000269221"/>
    </source>
</evidence>
<accession>A0A3M0KAJ7</accession>
<protein>
    <recommendedName>
        <fullName evidence="1">Reverse transcriptase domain-containing protein</fullName>
    </recommendedName>
</protein>
<dbReference type="InterPro" id="IPR000477">
    <property type="entry name" value="RT_dom"/>
</dbReference>
<sequence length="214" mass="23607">MKDRAVLHQNSRHQQSSSKGKSFLTSLVAFYDVVTSPVERGKCADVIYLGFCKAFAMAPHNVLSKLERDGFDGWSIRWIRSFLDSYIQRIVVNGSESQWPSVTSGAPQGSALGPVLFNIFINDIDKGCRCTLSKFADDTKPSGAVDTPEGWDAIQRNPDKLKEWAGGNAMGFNRSKCKVLQLGQGNPCTNQRLGKEQIQSSPAKKDLGCMRGWT</sequence>
<proteinExistence type="predicted"/>
<dbReference type="Pfam" id="PF00078">
    <property type="entry name" value="RVT_1"/>
    <property type="match status" value="1"/>
</dbReference>
<gene>
    <name evidence="2" type="ORF">DUI87_12937</name>
</gene>
<dbReference type="AlphaFoldDB" id="A0A3M0KAJ7"/>